<evidence type="ECO:0000256" key="16">
    <source>
        <dbReference type="ARBA" id="ARBA00030566"/>
    </source>
</evidence>
<dbReference type="GeneID" id="92206573"/>
<keyword evidence="10" id="KW-0498">Mitosis</keyword>
<evidence type="ECO:0000256" key="5">
    <source>
        <dbReference type="ARBA" id="ARBA00020261"/>
    </source>
</evidence>
<sequence>MSNSNEYFSKQRDLLLQEISENLTQVVQNLDTLNRSMNESLQIGKEFDDVGRLWAVFYDGVNELRNRQDAEESNKAESNRG</sequence>
<dbReference type="EMBL" id="OZ022406">
    <property type="protein sequence ID" value="CAK9436855.1"/>
    <property type="molecule type" value="Genomic_DNA"/>
</dbReference>
<dbReference type="Proteomes" id="UP001497383">
    <property type="component" value="Chromosome 2"/>
</dbReference>
<keyword evidence="11" id="KW-0995">Kinetochore</keyword>
<evidence type="ECO:0000313" key="17">
    <source>
        <dbReference type="EMBL" id="CAK9436855.1"/>
    </source>
</evidence>
<evidence type="ECO:0000256" key="4">
    <source>
        <dbReference type="ARBA" id="ARBA00010146"/>
    </source>
</evidence>
<accession>A0ABP0ZG71</accession>
<dbReference type="InterPro" id="IPR013958">
    <property type="entry name" value="DASH_Dad1"/>
</dbReference>
<gene>
    <name evidence="17" type="ORF">LODBEIA_P13770</name>
</gene>
<keyword evidence="6" id="KW-0158">Chromosome</keyword>
<evidence type="ECO:0000256" key="9">
    <source>
        <dbReference type="ARBA" id="ARBA00022701"/>
    </source>
</evidence>
<comment type="similarity">
    <text evidence="4">Belongs to the DASH complex DAD1 family.</text>
</comment>
<evidence type="ECO:0000256" key="3">
    <source>
        <dbReference type="ARBA" id="ARBA00004629"/>
    </source>
</evidence>
<keyword evidence="9" id="KW-0493">Microtubule</keyword>
<organism evidence="17 18">
    <name type="scientific">Lodderomyces beijingensis</name>
    <dbReference type="NCBI Taxonomy" id="1775926"/>
    <lineage>
        <taxon>Eukaryota</taxon>
        <taxon>Fungi</taxon>
        <taxon>Dikarya</taxon>
        <taxon>Ascomycota</taxon>
        <taxon>Saccharomycotina</taxon>
        <taxon>Pichiomycetes</taxon>
        <taxon>Debaryomycetaceae</taxon>
        <taxon>Candida/Lodderomyces clade</taxon>
        <taxon>Lodderomyces</taxon>
    </lineage>
</organism>
<keyword evidence="13" id="KW-0539">Nucleus</keyword>
<evidence type="ECO:0000256" key="15">
    <source>
        <dbReference type="ARBA" id="ARBA00023328"/>
    </source>
</evidence>
<evidence type="ECO:0000256" key="1">
    <source>
        <dbReference type="ARBA" id="ARBA00004123"/>
    </source>
</evidence>
<evidence type="ECO:0000256" key="6">
    <source>
        <dbReference type="ARBA" id="ARBA00022454"/>
    </source>
</evidence>
<dbReference type="Pfam" id="PF08649">
    <property type="entry name" value="DASH_Dad1"/>
    <property type="match status" value="1"/>
</dbReference>
<keyword evidence="8" id="KW-0132">Cell division</keyword>
<evidence type="ECO:0000256" key="10">
    <source>
        <dbReference type="ARBA" id="ARBA00022776"/>
    </source>
</evidence>
<reference evidence="17 18" key="1">
    <citation type="submission" date="2024-03" db="EMBL/GenBank/DDBJ databases">
        <authorList>
            <person name="Brejova B."/>
        </authorList>
    </citation>
    <scope>NUCLEOTIDE SEQUENCE [LARGE SCALE GENOMIC DNA]</scope>
    <source>
        <strain evidence="17 18">CBS 14171</strain>
    </source>
</reference>
<keyword evidence="18" id="KW-1185">Reference proteome</keyword>
<evidence type="ECO:0000256" key="13">
    <source>
        <dbReference type="ARBA" id="ARBA00023242"/>
    </source>
</evidence>
<dbReference type="PANTHER" id="PTHR28025:SF1">
    <property type="entry name" value="DASH COMPLEX SUBUNIT DAD1"/>
    <property type="match status" value="1"/>
</dbReference>
<protein>
    <recommendedName>
        <fullName evidence="5">DASH complex subunit DAD1</fullName>
    </recommendedName>
    <alternativeName>
        <fullName evidence="16">Outer kinetochore protein DAD1</fullName>
    </alternativeName>
</protein>
<evidence type="ECO:0000256" key="7">
    <source>
        <dbReference type="ARBA" id="ARBA00022490"/>
    </source>
</evidence>
<evidence type="ECO:0000256" key="2">
    <source>
        <dbReference type="ARBA" id="ARBA00004186"/>
    </source>
</evidence>
<evidence type="ECO:0000256" key="14">
    <source>
        <dbReference type="ARBA" id="ARBA00023306"/>
    </source>
</evidence>
<evidence type="ECO:0000313" key="18">
    <source>
        <dbReference type="Proteomes" id="UP001497383"/>
    </source>
</evidence>
<proteinExistence type="inferred from homology"/>
<keyword evidence="15" id="KW-0137">Centromere</keyword>
<evidence type="ECO:0000256" key="11">
    <source>
        <dbReference type="ARBA" id="ARBA00022838"/>
    </source>
</evidence>
<dbReference type="PANTHER" id="PTHR28025">
    <property type="entry name" value="DASH COMPLEX SUBUNIT DAD1"/>
    <property type="match status" value="1"/>
</dbReference>
<evidence type="ECO:0000256" key="8">
    <source>
        <dbReference type="ARBA" id="ARBA00022618"/>
    </source>
</evidence>
<comment type="subcellular location">
    <subcellularLocation>
        <location evidence="3">Chromosome</location>
        <location evidence="3">Centromere</location>
        <location evidence="3">Kinetochore</location>
    </subcellularLocation>
    <subcellularLocation>
        <location evidence="2">Cytoplasm</location>
        <location evidence="2">Cytoskeleton</location>
        <location evidence="2">Spindle</location>
    </subcellularLocation>
    <subcellularLocation>
        <location evidence="1">Nucleus</location>
    </subcellularLocation>
</comment>
<name>A0ABP0ZG71_9ASCO</name>
<evidence type="ECO:0000256" key="12">
    <source>
        <dbReference type="ARBA" id="ARBA00023212"/>
    </source>
</evidence>
<keyword evidence="14" id="KW-0131">Cell cycle</keyword>
<keyword evidence="7" id="KW-0963">Cytoplasm</keyword>
<dbReference type="RefSeq" id="XP_066828315.1">
    <property type="nucleotide sequence ID" value="XM_066971258.1"/>
</dbReference>
<keyword evidence="12" id="KW-0206">Cytoskeleton</keyword>